<dbReference type="GeneID" id="5543827"/>
<dbReference type="FunCoup" id="A7TPS3">
    <property type="interactions" value="280"/>
</dbReference>
<dbReference type="AlphaFoldDB" id="A7TPS3"/>
<gene>
    <name evidence="1" type="ORF">Kpol_1073p10</name>
</gene>
<sequence>MYKSVLLKQGFKSFGLFQIRYYRQRTNITNLSHIPSLRTKNIQKTTELLQLNVNSKKDEIESLKKLGFDLDNTTLDDDGNGNSNFDDILIEYLKFTSSVYKKSTKSLNKLKLQLKNADQLEGKTKLNILIDFLLNEFRIEINIYEREGINGLEKMRQYNSDIAELNKDIDDENYLLSQLFKTSENIQDDNTSNNGSLFNNANFIFNILSNIKKEIKLPYIINELPIPVEQIAEIFEISKQLPLESDSMKGIYLSGSILYGTGKIRMDPVNESFYINSLVKFKKYDQALQLFNSRKLEINQRWWYELGMTTALKSNNINTFDKLLIETDKNFNTNSYLKPNILTLAVRKKIQLGNLNVVDKLMDRFIKCLQNFGYDNVDSPKKPFIQFNDEDQANEYLNAMVKPNVSDMAILLSYLMHRKNLDKAIQLIETIIALPNLRKNDLVFVIKYNKLNLLKNSALLTDRISKNYINRDKEAKATLKKFEKVLSELIEETYSNSVYKDFFYESFESLSENPVLTSMLHDFITEYPLSASKFSDSPDRLQQLFKFLLKTDYYNKAMKLLNKVEYLNSSQNENSKEIDTSSNNSLSAIHYGEFLDYYLTKSINGYKRKSKIYNDKVGELVERMEKNNITIDFEFVSKLLTFYRQHRDFNNCFKIINQILSAKLEDPKDSEVIDEIPTELYMEIWECYRSYYKYFIDVGENMNPKSNSNSWNTIVKKTTEDTFVHPTHSCRELFNLLVHQDEILPSEKFYNVIIKTMLSGNDFASLPPILIFMYEVHGIVLDKKMSKFVMKGLERAYINSHLRSKGASVDVNKNSLENVTKHIKQIKESGKILKDIQEDDIPNFKISEEVIRLLKHHKTDVIPEKEVISAASSMNIDSPLLRDILKPVNNLH</sequence>
<dbReference type="InParanoid" id="A7TPS3"/>
<keyword evidence="2" id="KW-1185">Reference proteome</keyword>
<dbReference type="HOGENOM" id="CLU_327620_0_0_1"/>
<dbReference type="PhylomeDB" id="A7TPS3"/>
<dbReference type="OMA" id="VRMDPIN"/>
<dbReference type="OrthoDB" id="185373at2759"/>
<reference evidence="1 2" key="1">
    <citation type="journal article" date="2007" name="Proc. Natl. Acad. Sci. U.S.A.">
        <title>Independent sorting-out of thousands of duplicated gene pairs in two yeast species descended from a whole-genome duplication.</title>
        <authorList>
            <person name="Scannell D.R."/>
            <person name="Frank A.C."/>
            <person name="Conant G.C."/>
            <person name="Byrne K.P."/>
            <person name="Woolfit M."/>
            <person name="Wolfe K.H."/>
        </authorList>
    </citation>
    <scope>NUCLEOTIDE SEQUENCE [LARGE SCALE GENOMIC DNA]</scope>
    <source>
        <strain evidence="2">ATCC 22028 / DSM 70294 / BCRC 21397 / CBS 2163 / NBRC 10782 / NRRL Y-8283 / UCD 57-17</strain>
    </source>
</reference>
<name>A7TPS3_VANPO</name>
<organism evidence="2">
    <name type="scientific">Vanderwaltozyma polyspora (strain ATCC 22028 / DSM 70294 / BCRC 21397 / CBS 2163 / NBRC 10782 / NRRL Y-8283 / UCD 57-17)</name>
    <name type="common">Kluyveromyces polysporus</name>
    <dbReference type="NCBI Taxonomy" id="436907"/>
    <lineage>
        <taxon>Eukaryota</taxon>
        <taxon>Fungi</taxon>
        <taxon>Dikarya</taxon>
        <taxon>Ascomycota</taxon>
        <taxon>Saccharomycotina</taxon>
        <taxon>Saccharomycetes</taxon>
        <taxon>Saccharomycetales</taxon>
        <taxon>Saccharomycetaceae</taxon>
        <taxon>Vanderwaltozyma</taxon>
    </lineage>
</organism>
<dbReference type="KEGG" id="vpo:Kpol_1073p10"/>
<evidence type="ECO:0000313" key="1">
    <source>
        <dbReference type="EMBL" id="EDO15724.1"/>
    </source>
</evidence>
<accession>A7TPS3</accession>
<dbReference type="EMBL" id="DS480447">
    <property type="protein sequence ID" value="EDO15724.1"/>
    <property type="molecule type" value="Genomic_DNA"/>
</dbReference>
<protein>
    <submittedName>
        <fullName evidence="1">Uncharacterized protein</fullName>
    </submittedName>
</protein>
<proteinExistence type="predicted"/>
<dbReference type="Proteomes" id="UP000000267">
    <property type="component" value="Unassembled WGS sequence"/>
</dbReference>
<dbReference type="eggNOG" id="ENOG502QQPQ">
    <property type="taxonomic scope" value="Eukaryota"/>
</dbReference>
<evidence type="ECO:0000313" key="2">
    <source>
        <dbReference type="Proteomes" id="UP000000267"/>
    </source>
</evidence>
<dbReference type="RefSeq" id="XP_001643582.1">
    <property type="nucleotide sequence ID" value="XM_001643532.1"/>
</dbReference>